<evidence type="ECO:0000256" key="1">
    <source>
        <dbReference type="ARBA" id="ARBA00009437"/>
    </source>
</evidence>
<dbReference type="GO" id="GO:0003677">
    <property type="term" value="F:DNA binding"/>
    <property type="evidence" value="ECO:0007669"/>
    <property type="project" value="UniProtKB-KW"/>
</dbReference>
<protein>
    <submittedName>
        <fullName evidence="6">LysR family transcriptional regulator</fullName>
    </submittedName>
</protein>
<dbReference type="FunFam" id="1.10.10.10:FF:000001">
    <property type="entry name" value="LysR family transcriptional regulator"/>
    <property type="match status" value="1"/>
</dbReference>
<evidence type="ECO:0000256" key="4">
    <source>
        <dbReference type="ARBA" id="ARBA00023163"/>
    </source>
</evidence>
<dbReference type="AlphaFoldDB" id="A0A6N7X5U0"/>
<evidence type="ECO:0000313" key="6">
    <source>
        <dbReference type="EMBL" id="MST53999.1"/>
    </source>
</evidence>
<dbReference type="Pfam" id="PF00126">
    <property type="entry name" value="HTH_1"/>
    <property type="match status" value="1"/>
</dbReference>
<dbReference type="OrthoDB" id="9803735at2"/>
<dbReference type="EMBL" id="VUNP01000025">
    <property type="protein sequence ID" value="MST53999.1"/>
    <property type="molecule type" value="Genomic_DNA"/>
</dbReference>
<dbReference type="InterPro" id="IPR036388">
    <property type="entry name" value="WH-like_DNA-bd_sf"/>
</dbReference>
<dbReference type="GO" id="GO:0032993">
    <property type="term" value="C:protein-DNA complex"/>
    <property type="evidence" value="ECO:0007669"/>
    <property type="project" value="TreeGrafter"/>
</dbReference>
<organism evidence="6 7">
    <name type="scientific">Streptococcus alactolyticus</name>
    <dbReference type="NCBI Taxonomy" id="29389"/>
    <lineage>
        <taxon>Bacteria</taxon>
        <taxon>Bacillati</taxon>
        <taxon>Bacillota</taxon>
        <taxon>Bacilli</taxon>
        <taxon>Lactobacillales</taxon>
        <taxon>Streptococcaceae</taxon>
        <taxon>Streptococcus</taxon>
    </lineage>
</organism>
<dbReference type="PANTHER" id="PTHR30346:SF0">
    <property type="entry name" value="HCA OPERON TRANSCRIPTIONAL ACTIVATOR HCAR"/>
    <property type="match status" value="1"/>
</dbReference>
<dbReference type="Gene3D" id="3.40.190.290">
    <property type="match status" value="1"/>
</dbReference>
<dbReference type="Gene3D" id="1.10.10.10">
    <property type="entry name" value="Winged helix-like DNA-binding domain superfamily/Winged helix DNA-binding domain"/>
    <property type="match status" value="1"/>
</dbReference>
<evidence type="ECO:0000256" key="2">
    <source>
        <dbReference type="ARBA" id="ARBA00023015"/>
    </source>
</evidence>
<accession>A0A6N7X5U0</accession>
<feature type="domain" description="HTH lysR-type" evidence="5">
    <location>
        <begin position="1"/>
        <end position="58"/>
    </location>
</feature>
<dbReference type="SUPFAM" id="SSF53850">
    <property type="entry name" value="Periplasmic binding protein-like II"/>
    <property type="match status" value="1"/>
</dbReference>
<sequence>MNIQQLRYVVAIANSGTFREAASKLFVSQPSLSVAIRDLETELGFQIFTRTTTGAVLTSQGMNFYEKALDVVKTFDSFEKHFSQSEDSPEFSIASQHYDFLPPLITTFSKLHPEHRHFRIFESTTMRILDEVSQGDSEIGIIYLNNQNRKGLLQRMEKQGLEFVELIPFQTHIYLAKNHPLADKSSLLMSDLVDFPTVRFTQEKDEYLYYSENFVDTTDSPCIYNVTDRATLNGILERTDAYATGSGFLDSRSVNGITVIPLEDDLDNKMVYIKRSDKNLSACALKFVSAMKDYFAEFSPEVVK</sequence>
<dbReference type="PROSITE" id="PS50931">
    <property type="entry name" value="HTH_LYSR"/>
    <property type="match status" value="1"/>
</dbReference>
<proteinExistence type="inferred from homology"/>
<dbReference type="CDD" id="cd05466">
    <property type="entry name" value="PBP2_LTTR_substrate"/>
    <property type="match status" value="1"/>
</dbReference>
<gene>
    <name evidence="6" type="ORF">FYJ82_06305</name>
</gene>
<dbReference type="PANTHER" id="PTHR30346">
    <property type="entry name" value="TRANSCRIPTIONAL DUAL REGULATOR HCAR-RELATED"/>
    <property type="match status" value="1"/>
</dbReference>
<dbReference type="Proteomes" id="UP000471052">
    <property type="component" value="Unassembled WGS sequence"/>
</dbReference>
<dbReference type="InterPro" id="IPR036390">
    <property type="entry name" value="WH_DNA-bd_sf"/>
</dbReference>
<dbReference type="SUPFAM" id="SSF46785">
    <property type="entry name" value="Winged helix' DNA-binding domain"/>
    <property type="match status" value="1"/>
</dbReference>
<dbReference type="GeneID" id="99637125"/>
<comment type="caution">
    <text evidence="6">The sequence shown here is derived from an EMBL/GenBank/DDBJ whole genome shotgun (WGS) entry which is preliminary data.</text>
</comment>
<evidence type="ECO:0000256" key="3">
    <source>
        <dbReference type="ARBA" id="ARBA00023125"/>
    </source>
</evidence>
<dbReference type="InterPro" id="IPR005119">
    <property type="entry name" value="LysR_subst-bd"/>
</dbReference>
<reference evidence="6 7" key="1">
    <citation type="submission" date="2019-08" db="EMBL/GenBank/DDBJ databases">
        <title>In-depth cultivation of the pig gut microbiome towards novel bacterial diversity and tailored functional studies.</title>
        <authorList>
            <person name="Wylensek D."/>
            <person name="Hitch T.C.A."/>
            <person name="Clavel T."/>
        </authorList>
    </citation>
    <scope>NUCLEOTIDE SEQUENCE [LARGE SCALE GENOMIC DNA]</scope>
    <source>
        <strain evidence="6 7">BL-178-WT-3A</strain>
    </source>
</reference>
<evidence type="ECO:0000259" key="5">
    <source>
        <dbReference type="PROSITE" id="PS50931"/>
    </source>
</evidence>
<keyword evidence="2" id="KW-0805">Transcription regulation</keyword>
<dbReference type="GO" id="GO:0003700">
    <property type="term" value="F:DNA-binding transcription factor activity"/>
    <property type="evidence" value="ECO:0007669"/>
    <property type="project" value="InterPro"/>
</dbReference>
<dbReference type="Pfam" id="PF03466">
    <property type="entry name" value="LysR_substrate"/>
    <property type="match status" value="1"/>
</dbReference>
<keyword evidence="3" id="KW-0238">DNA-binding</keyword>
<dbReference type="RefSeq" id="WP_154455124.1">
    <property type="nucleotide sequence ID" value="NZ_JAQYDV010000022.1"/>
</dbReference>
<dbReference type="PRINTS" id="PR00039">
    <property type="entry name" value="HTHLYSR"/>
</dbReference>
<name>A0A6N7X5U0_STRAY</name>
<comment type="similarity">
    <text evidence="1">Belongs to the LysR transcriptional regulatory family.</text>
</comment>
<keyword evidence="4" id="KW-0804">Transcription</keyword>
<evidence type="ECO:0000313" key="7">
    <source>
        <dbReference type="Proteomes" id="UP000471052"/>
    </source>
</evidence>
<dbReference type="InterPro" id="IPR000847">
    <property type="entry name" value="LysR_HTH_N"/>
</dbReference>